<proteinExistence type="predicted"/>
<evidence type="ECO:0000313" key="1">
    <source>
        <dbReference type="EMBL" id="MBK1620629.1"/>
    </source>
</evidence>
<accession>A0A9X0WBY0</accession>
<dbReference type="EMBL" id="NRRY01000044">
    <property type="protein sequence ID" value="MBK1620629.1"/>
    <property type="molecule type" value="Genomic_DNA"/>
</dbReference>
<gene>
    <name evidence="1" type="ORF">CKO42_19790</name>
</gene>
<sequence length="78" mass="8697">MRPDELAQCWIIGIKIDRTLCVFTEIQSHLDGAQLSRHIAIWLPDQGPNHLPKPAIQTTVEVGLQSDQLSKKIASTHS</sequence>
<protein>
    <submittedName>
        <fullName evidence="1">Uncharacterized protein</fullName>
    </submittedName>
</protein>
<reference evidence="1 2" key="1">
    <citation type="journal article" date="2020" name="Microorganisms">
        <title>Osmotic Adaptation and Compatible Solute Biosynthesis of Phototrophic Bacteria as Revealed from Genome Analyses.</title>
        <authorList>
            <person name="Imhoff J.F."/>
            <person name="Rahn T."/>
            <person name="Kunzel S."/>
            <person name="Keller A."/>
            <person name="Neulinger S.C."/>
        </authorList>
    </citation>
    <scope>NUCLEOTIDE SEQUENCE [LARGE SCALE GENOMIC DNA]</scope>
    <source>
        <strain evidence="1 2">DSM 25653</strain>
    </source>
</reference>
<keyword evidence="2" id="KW-1185">Reference proteome</keyword>
<name>A0A9X0WBY0_9GAMM</name>
<dbReference type="AlphaFoldDB" id="A0A9X0WBY0"/>
<organism evidence="1 2">
    <name type="scientific">Lamprobacter modestohalophilus</name>
    <dbReference type="NCBI Taxonomy" id="1064514"/>
    <lineage>
        <taxon>Bacteria</taxon>
        <taxon>Pseudomonadati</taxon>
        <taxon>Pseudomonadota</taxon>
        <taxon>Gammaproteobacteria</taxon>
        <taxon>Chromatiales</taxon>
        <taxon>Chromatiaceae</taxon>
        <taxon>Lamprobacter</taxon>
    </lineage>
</organism>
<dbReference type="Proteomes" id="UP001138768">
    <property type="component" value="Unassembled WGS sequence"/>
</dbReference>
<evidence type="ECO:0000313" key="2">
    <source>
        <dbReference type="Proteomes" id="UP001138768"/>
    </source>
</evidence>
<comment type="caution">
    <text evidence="1">The sequence shown here is derived from an EMBL/GenBank/DDBJ whole genome shotgun (WGS) entry which is preliminary data.</text>
</comment>